<dbReference type="Proteomes" id="UP000030949">
    <property type="component" value="Unassembled WGS sequence"/>
</dbReference>
<evidence type="ECO:0000256" key="8">
    <source>
        <dbReference type="ARBA" id="ARBA00022989"/>
    </source>
</evidence>
<dbReference type="PROSITE" id="PS51012">
    <property type="entry name" value="ABC_TM2"/>
    <property type="match status" value="1"/>
</dbReference>
<evidence type="ECO:0000256" key="3">
    <source>
        <dbReference type="ARBA" id="ARBA00022448"/>
    </source>
</evidence>
<keyword evidence="3 11" id="KW-0813">Transport</keyword>
<evidence type="ECO:0000256" key="9">
    <source>
        <dbReference type="ARBA" id="ARBA00023047"/>
    </source>
</evidence>
<dbReference type="GO" id="GO:0015920">
    <property type="term" value="P:lipopolysaccharide transport"/>
    <property type="evidence" value="ECO:0007669"/>
    <property type="project" value="TreeGrafter"/>
</dbReference>
<organism evidence="13 14">
    <name type="scientific">Pseudomonas frederiksbergensis</name>
    <dbReference type="NCBI Taxonomy" id="104087"/>
    <lineage>
        <taxon>Bacteria</taxon>
        <taxon>Pseudomonadati</taxon>
        <taxon>Pseudomonadota</taxon>
        <taxon>Gammaproteobacteria</taxon>
        <taxon>Pseudomonadales</taxon>
        <taxon>Pseudomonadaceae</taxon>
        <taxon>Pseudomonas</taxon>
    </lineage>
</organism>
<comment type="caution">
    <text evidence="13">The sequence shown here is derived from an EMBL/GenBank/DDBJ whole genome shotgun (WGS) entry which is preliminary data.</text>
</comment>
<reference evidence="14" key="1">
    <citation type="submission" date="2015-03" db="EMBL/GenBank/DDBJ databases">
        <title>Pseudomonas frederiksbergensis hydrocarbon degrader.</title>
        <authorList>
            <person name="Brown L.M."/>
            <person name="Ruiz O.N."/>
            <person name="Mueller S."/>
            <person name="Gunasekera T.S."/>
        </authorList>
    </citation>
    <scope>NUCLEOTIDE SEQUENCE [LARGE SCALE GENOMIC DNA]</scope>
    <source>
        <strain evidence="14">SI8</strain>
    </source>
</reference>
<evidence type="ECO:0000256" key="1">
    <source>
        <dbReference type="ARBA" id="ARBA00004651"/>
    </source>
</evidence>
<dbReference type="GO" id="GO:0140359">
    <property type="term" value="F:ABC-type transporter activity"/>
    <property type="evidence" value="ECO:0007669"/>
    <property type="project" value="InterPro"/>
</dbReference>
<evidence type="ECO:0000259" key="12">
    <source>
        <dbReference type="PROSITE" id="PS51012"/>
    </source>
</evidence>
<feature type="domain" description="ABC transmembrane type-2" evidence="12">
    <location>
        <begin position="39"/>
        <end position="264"/>
    </location>
</feature>
<dbReference type="PRINTS" id="PR00164">
    <property type="entry name" value="ABC2TRNSPORT"/>
</dbReference>
<feature type="transmembrane region" description="Helical" evidence="11">
    <location>
        <begin position="75"/>
        <end position="91"/>
    </location>
</feature>
<dbReference type="Pfam" id="PF01061">
    <property type="entry name" value="ABC2_membrane"/>
    <property type="match status" value="1"/>
</dbReference>
<protein>
    <recommendedName>
        <fullName evidence="11">Transport permease protein</fullName>
    </recommendedName>
</protein>
<dbReference type="AlphaFoldDB" id="A0A0B1Z8D5"/>
<dbReference type="EMBL" id="JQGJ01000003">
    <property type="protein sequence ID" value="KHK65608.1"/>
    <property type="molecule type" value="Genomic_DNA"/>
</dbReference>
<dbReference type="OrthoDB" id="9786910at2"/>
<feature type="transmembrane region" description="Helical" evidence="11">
    <location>
        <begin position="187"/>
        <end position="203"/>
    </location>
</feature>
<keyword evidence="8 11" id="KW-1133">Transmembrane helix</keyword>
<sequence length="272" mass="30217">MQSFSTSPAAMIKSVLINRILIFVLIRGEVAGRYKGSMLGILWSFFTPVFMLAVYTFVFSVVFKARWSGGNESKSEFALVLFAGLLVFNLFSECMNRAPGLVLANTNYVKKIVFPLETLPLVSLGAALFHMAISVLAWLVFYAVLFGVPPITALLLPLVLFPMVLLTLGFSWFLASISVYLRDIGQFIGIIVTAMLFLSPIFYPRSTLPQNYQGALQANPLTLPVEMVRDVLFWGKPPQWDQLATYSVIAVLIACAGFAWFQKTRKGFADVI</sequence>
<dbReference type="InterPro" id="IPR013525">
    <property type="entry name" value="ABC2_TM"/>
</dbReference>
<evidence type="ECO:0000256" key="2">
    <source>
        <dbReference type="ARBA" id="ARBA00007783"/>
    </source>
</evidence>
<feature type="transmembrane region" description="Helical" evidence="11">
    <location>
        <begin position="151"/>
        <end position="175"/>
    </location>
</feature>
<dbReference type="GO" id="GO:0015774">
    <property type="term" value="P:polysaccharide transport"/>
    <property type="evidence" value="ECO:0007669"/>
    <property type="project" value="UniProtKB-KW"/>
</dbReference>
<dbReference type="GO" id="GO:0043190">
    <property type="term" value="C:ATP-binding cassette (ABC) transporter complex"/>
    <property type="evidence" value="ECO:0007669"/>
    <property type="project" value="InterPro"/>
</dbReference>
<gene>
    <name evidence="13" type="ORF">JZ00_06945</name>
</gene>
<keyword evidence="5" id="KW-0762">Sugar transport</keyword>
<evidence type="ECO:0000256" key="6">
    <source>
        <dbReference type="ARBA" id="ARBA00022692"/>
    </source>
</evidence>
<comment type="subcellular location">
    <subcellularLocation>
        <location evidence="11">Cell inner membrane</location>
        <topology evidence="11">Multi-pass membrane protein</topology>
    </subcellularLocation>
    <subcellularLocation>
        <location evidence="1">Cell membrane</location>
        <topology evidence="1">Multi-pass membrane protein</topology>
    </subcellularLocation>
</comment>
<proteinExistence type="inferred from homology"/>
<keyword evidence="4 11" id="KW-1003">Cell membrane</keyword>
<feature type="transmembrane region" description="Helical" evidence="11">
    <location>
        <begin position="38"/>
        <end position="63"/>
    </location>
</feature>
<evidence type="ECO:0000256" key="10">
    <source>
        <dbReference type="ARBA" id="ARBA00023136"/>
    </source>
</evidence>
<keyword evidence="10 11" id="KW-0472">Membrane</keyword>
<dbReference type="PANTHER" id="PTHR30413:SF10">
    <property type="entry name" value="CAPSULE POLYSACCHARIDE EXPORT INNER-MEMBRANE PROTEIN CTRC"/>
    <property type="match status" value="1"/>
</dbReference>
<dbReference type="RefSeq" id="WP_039589805.1">
    <property type="nucleotide sequence ID" value="NZ_JQGJ02000005.1"/>
</dbReference>
<evidence type="ECO:0000256" key="4">
    <source>
        <dbReference type="ARBA" id="ARBA00022475"/>
    </source>
</evidence>
<keyword evidence="9" id="KW-0625">Polysaccharide transport</keyword>
<comment type="similarity">
    <text evidence="2 11">Belongs to the ABC-2 integral membrane protein family.</text>
</comment>
<name>A0A0B1Z8D5_9PSED</name>
<dbReference type="PANTHER" id="PTHR30413">
    <property type="entry name" value="INNER MEMBRANE TRANSPORT PERMEASE"/>
    <property type="match status" value="1"/>
</dbReference>
<feature type="transmembrane region" description="Helical" evidence="11">
    <location>
        <begin position="243"/>
        <end position="261"/>
    </location>
</feature>
<feature type="transmembrane region" description="Helical" evidence="11">
    <location>
        <begin position="6"/>
        <end position="26"/>
    </location>
</feature>
<evidence type="ECO:0000256" key="11">
    <source>
        <dbReference type="RuleBase" id="RU361157"/>
    </source>
</evidence>
<feature type="transmembrane region" description="Helical" evidence="11">
    <location>
        <begin position="112"/>
        <end position="145"/>
    </location>
</feature>
<evidence type="ECO:0000256" key="7">
    <source>
        <dbReference type="ARBA" id="ARBA00022903"/>
    </source>
</evidence>
<dbReference type="PIRSF" id="PIRSF006648">
    <property type="entry name" value="DrrB"/>
    <property type="match status" value="1"/>
</dbReference>
<evidence type="ECO:0000313" key="14">
    <source>
        <dbReference type="Proteomes" id="UP000030949"/>
    </source>
</evidence>
<evidence type="ECO:0000313" key="13">
    <source>
        <dbReference type="EMBL" id="KHK65608.1"/>
    </source>
</evidence>
<dbReference type="InterPro" id="IPR000412">
    <property type="entry name" value="ABC_2_transport"/>
</dbReference>
<dbReference type="InterPro" id="IPR047817">
    <property type="entry name" value="ABC2_TM_bact-type"/>
</dbReference>
<keyword evidence="7" id="KW-0972">Capsule biogenesis/degradation</keyword>
<evidence type="ECO:0000256" key="5">
    <source>
        <dbReference type="ARBA" id="ARBA00022597"/>
    </source>
</evidence>
<keyword evidence="6 11" id="KW-0812">Transmembrane</keyword>
<accession>A0A0B1Z8D5</accession>